<dbReference type="SUPFAM" id="SSF46955">
    <property type="entry name" value="Putative DNA-binding domain"/>
    <property type="match status" value="1"/>
</dbReference>
<name>A0AAJ2BGZ4_9HYPH</name>
<reference evidence="7" key="1">
    <citation type="submission" date="2023-08" db="EMBL/GenBank/DDBJ databases">
        <title>Functional and genomic diversity of the sorghum phyllosphere microbiome.</title>
        <authorList>
            <person name="Shade A."/>
        </authorList>
    </citation>
    <scope>NUCLEOTIDE SEQUENCE</scope>
    <source>
        <strain evidence="7">SORGH_AS_0974</strain>
    </source>
</reference>
<evidence type="ECO:0000259" key="6">
    <source>
        <dbReference type="PROSITE" id="PS50937"/>
    </source>
</evidence>
<dbReference type="Proteomes" id="UP001255601">
    <property type="component" value="Unassembled WGS sequence"/>
</dbReference>
<dbReference type="CDD" id="cd00592">
    <property type="entry name" value="HTH_MerR-like"/>
    <property type="match status" value="1"/>
</dbReference>
<feature type="region of interest" description="Disordered" evidence="5">
    <location>
        <begin position="37"/>
        <end position="79"/>
    </location>
</feature>
<dbReference type="SMART" id="SM00421">
    <property type="entry name" value="HTH_LUXR"/>
    <property type="match status" value="1"/>
</dbReference>
<keyword evidence="1" id="KW-0678">Repressor</keyword>
<dbReference type="AlphaFoldDB" id="A0AAJ2BGZ4"/>
<evidence type="ECO:0000256" key="5">
    <source>
        <dbReference type="SAM" id="MobiDB-lite"/>
    </source>
</evidence>
<dbReference type="EMBL" id="JAVIZC010000003">
    <property type="protein sequence ID" value="MDR6102619.1"/>
    <property type="molecule type" value="Genomic_DNA"/>
</dbReference>
<dbReference type="GO" id="GO:0003677">
    <property type="term" value="F:DNA binding"/>
    <property type="evidence" value="ECO:0007669"/>
    <property type="project" value="UniProtKB-KW"/>
</dbReference>
<evidence type="ECO:0000256" key="4">
    <source>
        <dbReference type="ARBA" id="ARBA00023163"/>
    </source>
</evidence>
<feature type="domain" description="HTH merR-type" evidence="6">
    <location>
        <begin position="93"/>
        <end position="157"/>
    </location>
</feature>
<keyword evidence="3 7" id="KW-0238">DNA-binding</keyword>
<dbReference type="PANTHER" id="PTHR30204">
    <property type="entry name" value="REDOX-CYCLING DRUG-SENSING TRANSCRIPTIONAL ACTIVATOR SOXR"/>
    <property type="match status" value="1"/>
</dbReference>
<comment type="caution">
    <text evidence="7">The sequence shown here is derived from an EMBL/GenBank/DDBJ whole genome shotgun (WGS) entry which is preliminary data.</text>
</comment>
<dbReference type="InterPro" id="IPR016032">
    <property type="entry name" value="Sig_transdc_resp-reg_C-effctor"/>
</dbReference>
<keyword evidence="2" id="KW-0805">Transcription regulation</keyword>
<dbReference type="SUPFAM" id="SSF46894">
    <property type="entry name" value="C-terminal effector domain of the bipartite response regulators"/>
    <property type="match status" value="1"/>
</dbReference>
<dbReference type="Pfam" id="PF00196">
    <property type="entry name" value="GerE"/>
    <property type="match status" value="1"/>
</dbReference>
<evidence type="ECO:0000256" key="2">
    <source>
        <dbReference type="ARBA" id="ARBA00023015"/>
    </source>
</evidence>
<dbReference type="InterPro" id="IPR000792">
    <property type="entry name" value="Tscrpt_reg_LuxR_C"/>
</dbReference>
<dbReference type="PANTHER" id="PTHR30204:SF69">
    <property type="entry name" value="MERR-FAMILY TRANSCRIPTIONAL REGULATOR"/>
    <property type="match status" value="1"/>
</dbReference>
<evidence type="ECO:0000313" key="8">
    <source>
        <dbReference type="Proteomes" id="UP001255601"/>
    </source>
</evidence>
<dbReference type="Gene3D" id="1.10.10.10">
    <property type="entry name" value="Winged helix-like DNA-binding domain superfamily/Winged helix DNA-binding domain"/>
    <property type="match status" value="1"/>
</dbReference>
<dbReference type="GO" id="GO:0003700">
    <property type="term" value="F:DNA-binding transcription factor activity"/>
    <property type="evidence" value="ECO:0007669"/>
    <property type="project" value="InterPro"/>
</dbReference>
<sequence length="280" mass="30909">MTQSLSLEDADFDLDTHFVSETGAAVMPELAVPHMNARGQKGREALPVKPGSWSSKSMRKASEPAATQGSKSPKGFLPDVKVPSSLPPEPVVIADMANLFGVTHRTLHFYEEKKILSSRRMGLMRIYSHQDVHRMAVVNLLRDIGVAVAVIQEIMGKLDHASSQEEADDIFQTALEIRKRELTLEISTVHRQIDQISNLMDVSDETYSDPQYDAAFDLTDQEKSCLELMAEGYSSTRLSRTLGMSAEELSGLEEGLLGKFGVNNRFQVVAKALTMGVIQN</sequence>
<dbReference type="InterPro" id="IPR000551">
    <property type="entry name" value="MerR-type_HTH_dom"/>
</dbReference>
<evidence type="ECO:0000313" key="7">
    <source>
        <dbReference type="EMBL" id="MDR6102619.1"/>
    </source>
</evidence>
<dbReference type="PROSITE" id="PS50937">
    <property type="entry name" value="HTH_MERR_2"/>
    <property type="match status" value="1"/>
</dbReference>
<protein>
    <submittedName>
        <fullName evidence="7">DNA-binding transcriptional MerR regulator</fullName>
    </submittedName>
</protein>
<keyword evidence="4" id="KW-0804">Transcription</keyword>
<dbReference type="Pfam" id="PF13411">
    <property type="entry name" value="MerR_1"/>
    <property type="match status" value="1"/>
</dbReference>
<dbReference type="InterPro" id="IPR009061">
    <property type="entry name" value="DNA-bd_dom_put_sf"/>
</dbReference>
<dbReference type="InterPro" id="IPR047057">
    <property type="entry name" value="MerR_fam"/>
</dbReference>
<dbReference type="SMART" id="SM00422">
    <property type="entry name" value="HTH_MERR"/>
    <property type="match status" value="1"/>
</dbReference>
<evidence type="ECO:0000256" key="3">
    <source>
        <dbReference type="ARBA" id="ARBA00023125"/>
    </source>
</evidence>
<dbReference type="InterPro" id="IPR036388">
    <property type="entry name" value="WH-like_DNA-bd_sf"/>
</dbReference>
<dbReference type="Gene3D" id="1.10.1660.10">
    <property type="match status" value="1"/>
</dbReference>
<evidence type="ECO:0000256" key="1">
    <source>
        <dbReference type="ARBA" id="ARBA00022491"/>
    </source>
</evidence>
<accession>A0AAJ2BGZ4</accession>
<organism evidence="7 8">
    <name type="scientific">Agrobacterium larrymoorei</name>
    <dbReference type="NCBI Taxonomy" id="160699"/>
    <lineage>
        <taxon>Bacteria</taxon>
        <taxon>Pseudomonadati</taxon>
        <taxon>Pseudomonadota</taxon>
        <taxon>Alphaproteobacteria</taxon>
        <taxon>Hyphomicrobiales</taxon>
        <taxon>Rhizobiaceae</taxon>
        <taxon>Rhizobium/Agrobacterium group</taxon>
        <taxon>Agrobacterium</taxon>
    </lineage>
</organism>
<gene>
    <name evidence="7" type="ORF">QE369_002816</name>
</gene>
<proteinExistence type="predicted"/>